<dbReference type="EMBL" id="JAEPWM010000012">
    <property type="protein sequence ID" value="MBK6008792.1"/>
    <property type="molecule type" value="Genomic_DNA"/>
</dbReference>
<feature type="transmembrane region" description="Helical" evidence="1">
    <location>
        <begin position="135"/>
        <end position="157"/>
    </location>
</feature>
<dbReference type="Proteomes" id="UP000630528">
    <property type="component" value="Unassembled WGS sequence"/>
</dbReference>
<organism evidence="2 3">
    <name type="scientific">Ramlibacter ginsenosidimutans</name>
    <dbReference type="NCBI Taxonomy" id="502333"/>
    <lineage>
        <taxon>Bacteria</taxon>
        <taxon>Pseudomonadati</taxon>
        <taxon>Pseudomonadota</taxon>
        <taxon>Betaproteobacteria</taxon>
        <taxon>Burkholderiales</taxon>
        <taxon>Comamonadaceae</taxon>
        <taxon>Ramlibacter</taxon>
    </lineage>
</organism>
<feature type="transmembrane region" description="Helical" evidence="1">
    <location>
        <begin position="73"/>
        <end position="92"/>
    </location>
</feature>
<dbReference type="AlphaFoldDB" id="A0A934WQ21"/>
<comment type="caution">
    <text evidence="2">The sequence shown here is derived from an EMBL/GenBank/DDBJ whole genome shotgun (WGS) entry which is preliminary data.</text>
</comment>
<evidence type="ECO:0000256" key="1">
    <source>
        <dbReference type="SAM" id="Phobius"/>
    </source>
</evidence>
<dbReference type="RefSeq" id="WP_201176684.1">
    <property type="nucleotide sequence ID" value="NZ_JAEPWM010000012.1"/>
</dbReference>
<reference evidence="2" key="2">
    <citation type="submission" date="2021-01" db="EMBL/GenBank/DDBJ databases">
        <authorList>
            <person name="Kang M."/>
        </authorList>
    </citation>
    <scope>NUCLEOTIDE SEQUENCE</scope>
    <source>
        <strain evidence="2">KACC 17527</strain>
    </source>
</reference>
<accession>A0A934WQ21</accession>
<keyword evidence="1" id="KW-0472">Membrane</keyword>
<name>A0A934WQ21_9BURK</name>
<keyword evidence="3" id="KW-1185">Reference proteome</keyword>
<feature type="transmembrane region" description="Helical" evidence="1">
    <location>
        <begin position="43"/>
        <end position="67"/>
    </location>
</feature>
<proteinExistence type="predicted"/>
<sequence>MSHALQEAERPLGVDLDNTPVQADQLAESASEGGQMRALTRIALSYSAIAFVSTALNIAVQAAWMALDSGAHAIPISVLAGTAACVPLKYVLEKRHVFGFRAQNLRHDGELLVLYAFFGVFTTLLFWGVEWLFQLVFHTAGMRYVGAAVGLALGFVLRYQLDRRFVFVARVKVAA</sequence>
<gene>
    <name evidence="2" type="ORF">JJB11_22055</name>
</gene>
<evidence type="ECO:0000313" key="3">
    <source>
        <dbReference type="Proteomes" id="UP000630528"/>
    </source>
</evidence>
<keyword evidence="1" id="KW-0812">Transmembrane</keyword>
<reference evidence="2" key="1">
    <citation type="journal article" date="2012" name="J. Microbiol. Biotechnol.">
        <title>Ramlibacter ginsenosidimutans sp. nov., with ginsenoside-converting activity.</title>
        <authorList>
            <person name="Wang L."/>
            <person name="An D.S."/>
            <person name="Kim S.G."/>
            <person name="Jin F.X."/>
            <person name="Kim S.C."/>
            <person name="Lee S.T."/>
            <person name="Im W.T."/>
        </authorList>
    </citation>
    <scope>NUCLEOTIDE SEQUENCE</scope>
    <source>
        <strain evidence="2">KACC 17527</strain>
    </source>
</reference>
<protein>
    <submittedName>
        <fullName evidence="2">GtrA family protein</fullName>
    </submittedName>
</protein>
<keyword evidence="1" id="KW-1133">Transmembrane helix</keyword>
<evidence type="ECO:0000313" key="2">
    <source>
        <dbReference type="EMBL" id="MBK6008792.1"/>
    </source>
</evidence>
<feature type="transmembrane region" description="Helical" evidence="1">
    <location>
        <begin position="112"/>
        <end position="129"/>
    </location>
</feature>
<dbReference type="NCBIfam" id="NF037976">
    <property type="entry name" value="gtrA_1"/>
    <property type="match status" value="1"/>
</dbReference>